<feature type="transmembrane region" description="Helical" evidence="2">
    <location>
        <begin position="146"/>
        <end position="163"/>
    </location>
</feature>
<feature type="compositionally biased region" description="Basic and acidic residues" evidence="1">
    <location>
        <begin position="92"/>
        <end position="126"/>
    </location>
</feature>
<dbReference type="AlphaFoldDB" id="A0A833JEJ2"/>
<feature type="transmembrane region" description="Helical" evidence="2">
    <location>
        <begin position="6"/>
        <end position="25"/>
    </location>
</feature>
<protein>
    <submittedName>
        <fullName evidence="3">Uncharacterized protein</fullName>
    </submittedName>
</protein>
<organism evidence="3 4">
    <name type="scientific">Fluviispira multicolorata</name>
    <dbReference type="NCBI Taxonomy" id="2654512"/>
    <lineage>
        <taxon>Bacteria</taxon>
        <taxon>Pseudomonadati</taxon>
        <taxon>Bdellovibrionota</taxon>
        <taxon>Oligoflexia</taxon>
        <taxon>Silvanigrellales</taxon>
        <taxon>Silvanigrellaceae</taxon>
        <taxon>Fluviispira</taxon>
    </lineage>
</organism>
<keyword evidence="2" id="KW-0812">Transmembrane</keyword>
<dbReference type="RefSeq" id="WP_152213317.1">
    <property type="nucleotide sequence ID" value="NZ_WFLN01000007.1"/>
</dbReference>
<evidence type="ECO:0000313" key="4">
    <source>
        <dbReference type="Proteomes" id="UP000442694"/>
    </source>
</evidence>
<keyword evidence="4" id="KW-1185">Reference proteome</keyword>
<sequence length="164" mass="18886">MRQKKLILSVLFIFVFVTFFIFAKINAESAHEVKKVNGEEVYVPKDEDKTLKKMTLPAGKKSEMHSEKKTAEEDKKDPHGTMVNTQSMSSLEKAKEEAGHMEKDKHEEMHGAAAEKKEMNGKDMSKSNKLTQFDEEPFDIYRPKGYIWFAAVFVVLLFVIFVFT</sequence>
<keyword evidence="2" id="KW-1133">Transmembrane helix</keyword>
<keyword evidence="2" id="KW-0472">Membrane</keyword>
<comment type="caution">
    <text evidence="3">The sequence shown here is derived from an EMBL/GenBank/DDBJ whole genome shotgun (WGS) entry which is preliminary data.</text>
</comment>
<reference evidence="3 4" key="1">
    <citation type="submission" date="2019-10" db="EMBL/GenBank/DDBJ databases">
        <title>New genus of Silvanigrellaceae.</title>
        <authorList>
            <person name="Pitt A."/>
            <person name="Hahn M.W."/>
        </authorList>
    </citation>
    <scope>NUCLEOTIDE SEQUENCE [LARGE SCALE GENOMIC DNA]</scope>
    <source>
        <strain evidence="3 4">33A1-SZDP</strain>
    </source>
</reference>
<evidence type="ECO:0000313" key="3">
    <source>
        <dbReference type="EMBL" id="KAB8029975.1"/>
    </source>
</evidence>
<evidence type="ECO:0000256" key="1">
    <source>
        <dbReference type="SAM" id="MobiDB-lite"/>
    </source>
</evidence>
<feature type="region of interest" description="Disordered" evidence="1">
    <location>
        <begin position="54"/>
        <end position="128"/>
    </location>
</feature>
<evidence type="ECO:0000256" key="2">
    <source>
        <dbReference type="SAM" id="Phobius"/>
    </source>
</evidence>
<dbReference type="Proteomes" id="UP000442694">
    <property type="component" value="Unassembled WGS sequence"/>
</dbReference>
<proteinExistence type="predicted"/>
<dbReference type="EMBL" id="WFLN01000007">
    <property type="protein sequence ID" value="KAB8029975.1"/>
    <property type="molecule type" value="Genomic_DNA"/>
</dbReference>
<feature type="compositionally biased region" description="Basic and acidic residues" evidence="1">
    <location>
        <begin position="60"/>
        <end position="79"/>
    </location>
</feature>
<name>A0A833JEJ2_9BACT</name>
<accession>A0A833JEJ2</accession>
<gene>
    <name evidence="3" type="ORF">GCL57_10590</name>
</gene>